<sequence>MTLFLSRRTYDASKSKFTNNPAQLTRYVRITQGPDAAGKWQGGIIDQKDWLDCVDAEGDTDEVLIFVHGFNNDQFDVLSRFDKIKNGLKQNGYRGACIAFDWPSGGNVFAYDSDKRNAKATARCLVQDAIIPLTERAPGRKINLLAHSMGAYLTLRAISDFDDTATSGAGAWSLNEIMFVSGDADARWFGRGAWASLLLAHRSARFTNYFSQLDETLNLPAVIGNGLRKRVGRAGMPPVVDAHHIDVYSHEQYLKDVPSKNQTSAYSHQWWFDNAKFYKDLALTLAGQNAHQMPTRQPMNTSDLALLS</sequence>
<name>A0ABZ2BUF7_9RHOB</name>
<dbReference type="Gene3D" id="3.40.50.1820">
    <property type="entry name" value="alpha/beta hydrolase"/>
    <property type="match status" value="1"/>
</dbReference>
<dbReference type="SUPFAM" id="SSF53474">
    <property type="entry name" value="alpha/beta-Hydrolases"/>
    <property type="match status" value="1"/>
</dbReference>
<accession>A0ABZ2BUF7</accession>
<reference evidence="2" key="2">
    <citation type="submission" date="2024-01" db="EMBL/GenBank/DDBJ databases">
        <title>Roseobacter fucihabitans sp. nov., isolated from the brown alga Fucus spiralis.</title>
        <authorList>
            <person name="Hahnke S."/>
            <person name="Berger M."/>
            <person name="Schlingloff A."/>
            <person name="Athale I."/>
            <person name="Neumann-Schaal M."/>
            <person name="Adenaya A."/>
            <person name="Poehlein A."/>
            <person name="Daniel R."/>
            <person name="Pertersen J."/>
            <person name="Brinkhoff T."/>
        </authorList>
    </citation>
    <scope>NUCLEOTIDE SEQUENCE [LARGE SCALE GENOMIC DNA]</scope>
    <source>
        <strain evidence="2">B14</strain>
    </source>
</reference>
<evidence type="ECO:0000313" key="2">
    <source>
        <dbReference type="Proteomes" id="UP001318682"/>
    </source>
</evidence>
<dbReference type="InterPro" id="IPR029058">
    <property type="entry name" value="AB_hydrolase_fold"/>
</dbReference>
<keyword evidence="2" id="KW-1185">Reference proteome</keyword>
<dbReference type="PANTHER" id="PTHR36513:SF1">
    <property type="entry name" value="TRANSMEMBRANE PROTEIN"/>
    <property type="match status" value="1"/>
</dbReference>
<dbReference type="Proteomes" id="UP001318682">
    <property type="component" value="Chromosome"/>
</dbReference>
<dbReference type="EMBL" id="CP143423">
    <property type="protein sequence ID" value="WVX49681.1"/>
    <property type="molecule type" value="Genomic_DNA"/>
</dbReference>
<dbReference type="InterPro" id="IPR010297">
    <property type="entry name" value="DUF900_hydrolase"/>
</dbReference>
<dbReference type="PANTHER" id="PTHR36513">
    <property type="entry name" value="ABC TRANSMEMBRANE TYPE-1 DOMAIN-CONTAINING PROTEIN"/>
    <property type="match status" value="1"/>
</dbReference>
<evidence type="ECO:0000313" key="1">
    <source>
        <dbReference type="EMBL" id="WVX49681.1"/>
    </source>
</evidence>
<dbReference type="Pfam" id="PF05990">
    <property type="entry name" value="DUF900"/>
    <property type="match status" value="1"/>
</dbReference>
<gene>
    <name evidence="1" type="ORF">ROLI_027760</name>
</gene>
<organism evidence="1 2">
    <name type="scientific">Roseobacter fucihabitans</name>
    <dbReference type="NCBI Taxonomy" id="1537242"/>
    <lineage>
        <taxon>Bacteria</taxon>
        <taxon>Pseudomonadati</taxon>
        <taxon>Pseudomonadota</taxon>
        <taxon>Alphaproteobacteria</taxon>
        <taxon>Rhodobacterales</taxon>
        <taxon>Roseobacteraceae</taxon>
        <taxon>Roseobacter</taxon>
    </lineage>
</organism>
<evidence type="ECO:0008006" key="3">
    <source>
        <dbReference type="Google" id="ProtNLM"/>
    </source>
</evidence>
<proteinExistence type="predicted"/>
<dbReference type="RefSeq" id="WP_187431261.1">
    <property type="nucleotide sequence ID" value="NZ_CP143423.1"/>
</dbReference>
<reference evidence="1 2" key="1">
    <citation type="submission" date="2015-07" db="EMBL/GenBank/DDBJ databases">
        <authorList>
            <person name="Voget S."/>
            <person name="Dogs M."/>
            <person name="Brinkhoff T.H."/>
            <person name="Daniel R."/>
        </authorList>
    </citation>
    <scope>NUCLEOTIDE SEQUENCE [LARGE SCALE GENOMIC DNA]</scope>
    <source>
        <strain evidence="1 2">B14</strain>
    </source>
</reference>
<protein>
    <recommendedName>
        <fullName evidence="3">Alpha/beta hydrolase</fullName>
    </recommendedName>
</protein>